<name>A0A327YPC5_9FLAO</name>
<gene>
    <name evidence="1" type="ORF">B0I03_104349</name>
</gene>
<dbReference type="EMBL" id="QLMI01000004">
    <property type="protein sequence ID" value="RAK22823.1"/>
    <property type="molecule type" value="Genomic_DNA"/>
</dbReference>
<reference evidence="1 2" key="1">
    <citation type="submission" date="2018-06" db="EMBL/GenBank/DDBJ databases">
        <title>Genomic Encyclopedia of Type Strains, Phase III (KMG-III): the genomes of soil and plant-associated and newly described type strains.</title>
        <authorList>
            <person name="Whitman W."/>
        </authorList>
    </citation>
    <scope>NUCLEOTIDE SEQUENCE [LARGE SCALE GENOMIC DNA]</scope>
    <source>
        <strain evidence="1 2">CGMCC 1.12398</strain>
    </source>
</reference>
<sequence length="704" mass="74566">DANECTNSDGAVVTVNALPTVVANDAEVCTGFTVQLTANPAGGTWSGANVSASGLFDASGLAAGPYNVTYTYSDANECTNSDGAVVTVNDFPEIVCPSPALFDVDCGVSASVAQAATDSKFSTWFNSFAGLNSDPNIEIVAVQYVYSPSSADPDGDSNAPLNPIIGVPGSIETSVTVTWTIRNTDTGCESSCSSTFTMSFNCRIGCQTTPTPVACNGESSGSIQVLGSNGIPPYNFYLYNSSDLNNVIDSVMGVNDEPGGALFSNLPAGTYTILITDAVQTLEDATVCDATISQPDALSLSLQMEPENCIDTATGSISATFSGGVSPYMVSIDNGPASEQLSPFTFTGLNTGNHTVKIIDANGCEISEDIEVELIPCDDAHCTYTQGFYGNYGGLGCVPDLGSVNSQIMMIRALNQVGGSFNFGSVNTGNYFLLKLSDVNGVSIPRDNNIYKMLPGGGSPRKLVGFATYDTPATWSDGDPIYASGSRKGKINNNLLSQTMVLFFNLQISNALASVELESTFATASDVECGANIPNMETVQIFNIPQNVIDYLNLNGGATVGNLFILANKALGGEYINGLSHSNINAAVDAINRGYDECRINVAVPEDIEIKTVSLSDGLIVTAYPNPFKEYLMLNYKFNYESNVDIQIFDTKGSLLYEYKDTDAYFGKELKLDINFNRAGGELFILKLMTSKEVITHKIFSANQ</sequence>
<feature type="non-terminal residue" evidence="1">
    <location>
        <position position="1"/>
    </location>
</feature>
<protein>
    <submittedName>
        <fullName evidence="1">SprB-like repeat protein</fullName>
    </submittedName>
</protein>
<dbReference type="RefSeq" id="WP_146603278.1">
    <property type="nucleotide sequence ID" value="NZ_QLMI01000004.1"/>
</dbReference>
<dbReference type="OrthoDB" id="599464at2"/>
<dbReference type="Pfam" id="PF13573">
    <property type="entry name" value="SprB"/>
    <property type="match status" value="2"/>
</dbReference>
<organism evidence="1 2">
    <name type="scientific">Flavobacterium aquaticum</name>
    <dbReference type="NCBI Taxonomy" id="1236486"/>
    <lineage>
        <taxon>Bacteria</taxon>
        <taxon>Pseudomonadati</taxon>
        <taxon>Bacteroidota</taxon>
        <taxon>Flavobacteriia</taxon>
        <taxon>Flavobacteriales</taxon>
        <taxon>Flavobacteriaceae</taxon>
        <taxon>Flavobacterium</taxon>
    </lineage>
</organism>
<keyword evidence="2" id="KW-1185">Reference proteome</keyword>
<dbReference type="AlphaFoldDB" id="A0A327YPC5"/>
<accession>A0A327YPC5</accession>
<comment type="caution">
    <text evidence="1">The sequence shown here is derived from an EMBL/GenBank/DDBJ whole genome shotgun (WGS) entry which is preliminary data.</text>
</comment>
<dbReference type="InterPro" id="IPR025667">
    <property type="entry name" value="SprB_repeat"/>
</dbReference>
<evidence type="ECO:0000313" key="1">
    <source>
        <dbReference type="EMBL" id="RAK22823.1"/>
    </source>
</evidence>
<evidence type="ECO:0000313" key="2">
    <source>
        <dbReference type="Proteomes" id="UP000249620"/>
    </source>
</evidence>
<dbReference type="Proteomes" id="UP000249620">
    <property type="component" value="Unassembled WGS sequence"/>
</dbReference>
<proteinExistence type="predicted"/>